<evidence type="ECO:0000313" key="4">
    <source>
        <dbReference type="EMBL" id="MBK4739214.1"/>
    </source>
</evidence>
<dbReference type="PROSITE" id="PS51194">
    <property type="entry name" value="HELICASE_CTER"/>
    <property type="match status" value="1"/>
</dbReference>
<dbReference type="EMBL" id="JAEPBG010000043">
    <property type="protein sequence ID" value="MBK4739214.1"/>
    <property type="molecule type" value="Genomic_DNA"/>
</dbReference>
<proteinExistence type="predicted"/>
<dbReference type="GO" id="GO:0005829">
    <property type="term" value="C:cytosol"/>
    <property type="evidence" value="ECO:0007669"/>
    <property type="project" value="TreeGrafter"/>
</dbReference>
<evidence type="ECO:0000259" key="2">
    <source>
        <dbReference type="PROSITE" id="PS51192"/>
    </source>
</evidence>
<dbReference type="InterPro" id="IPR006935">
    <property type="entry name" value="Helicase/UvrB_N"/>
</dbReference>
<dbReference type="SMART" id="SM00490">
    <property type="entry name" value="HELICc"/>
    <property type="match status" value="1"/>
</dbReference>
<feature type="domain" description="Helicase ATP-binding" evidence="2">
    <location>
        <begin position="72"/>
        <end position="199"/>
    </location>
</feature>
<dbReference type="SUPFAM" id="SSF52540">
    <property type="entry name" value="P-loop containing nucleoside triphosphate hydrolases"/>
    <property type="match status" value="1"/>
</dbReference>
<feature type="region of interest" description="Disordered" evidence="1">
    <location>
        <begin position="413"/>
        <end position="432"/>
    </location>
</feature>
<keyword evidence="4" id="KW-0067">ATP-binding</keyword>
<dbReference type="Proteomes" id="UP000622890">
    <property type="component" value="Unassembled WGS sequence"/>
</dbReference>
<sequence length="553" mass="60331">MTNASHASNALAACYPLTCNSEECASNLLATQKRREEEKVKAKNQPSQAVGILGNALTLRPYQAQAVQNLRIALAGGDGRLILCSPTGSGKTEMGMALVKGARAKGKRIAFLCNRIHLVEQTSRRFDKAGIAHGVIQGGNTTRTYENVIVASIQTVARRGLPDVDLLLIDEAHTVAGSKDYRAVIKAAKCPVIGLSATPYARGLGKHYDELGGALFEQMIVAATIPELIAEGFLVDCDVYAPSEPDMTGIKQSRNAFGEMDYSDADVGRAVDKPELVGDIVSHWMRLAKGTPTVCFASNIAHSKHIVEKFRAAGVPAEHIDCYTDEEERKAILRRIETGETLVISNVGILCEGWDFPACKTLILARPTRSLIRYIQMAGRVLRPHESKQRALILDHSGTVTRLGFPTDEFPLELDDGKPKTSSAAPAPREKPLPKACPKCAYMKTVHTCPVCGFAPERQSDVEVLDGELVLLDRKKRKASKMDKQQFYSELIGYASTKGYRDGWIAHKYREYFGVWPRGLDSVASEPSVEVKNFLKHLQIRHAKSAGGAHAAA</sequence>
<dbReference type="CDD" id="cd17926">
    <property type="entry name" value="DEXHc_RE"/>
    <property type="match status" value="1"/>
</dbReference>
<dbReference type="AlphaFoldDB" id="A0A934T3R8"/>
<evidence type="ECO:0000256" key="1">
    <source>
        <dbReference type="SAM" id="MobiDB-lite"/>
    </source>
</evidence>
<evidence type="ECO:0000313" key="5">
    <source>
        <dbReference type="Proteomes" id="UP000622890"/>
    </source>
</evidence>
<dbReference type="PANTHER" id="PTHR47396:SF1">
    <property type="entry name" value="ATP-DEPENDENT HELICASE IRC3-RELATED"/>
    <property type="match status" value="1"/>
</dbReference>
<evidence type="ECO:0000259" key="3">
    <source>
        <dbReference type="PROSITE" id="PS51194"/>
    </source>
</evidence>
<keyword evidence="5" id="KW-1185">Reference proteome</keyword>
<comment type="caution">
    <text evidence="4">The sequence shown here is derived from an EMBL/GenBank/DDBJ whole genome shotgun (WGS) entry which is preliminary data.</text>
</comment>
<accession>A0A934T3R8</accession>
<protein>
    <submittedName>
        <fullName evidence="4">DEAD/DEAH box helicase</fullName>
    </submittedName>
</protein>
<gene>
    <name evidence="4" type="ORF">JJB74_31870</name>
</gene>
<dbReference type="GO" id="GO:0003677">
    <property type="term" value="F:DNA binding"/>
    <property type="evidence" value="ECO:0007669"/>
    <property type="project" value="InterPro"/>
</dbReference>
<dbReference type="Pfam" id="PF00271">
    <property type="entry name" value="Helicase_C"/>
    <property type="match status" value="1"/>
</dbReference>
<dbReference type="InterPro" id="IPR027417">
    <property type="entry name" value="P-loop_NTPase"/>
</dbReference>
<dbReference type="Pfam" id="PF04851">
    <property type="entry name" value="ResIII"/>
    <property type="match status" value="1"/>
</dbReference>
<feature type="domain" description="Helicase C-terminal" evidence="3">
    <location>
        <begin position="279"/>
        <end position="425"/>
    </location>
</feature>
<organism evidence="4 5">
    <name type="scientific">Noviherbaspirillum pedocola</name>
    <dbReference type="NCBI Taxonomy" id="2801341"/>
    <lineage>
        <taxon>Bacteria</taxon>
        <taxon>Pseudomonadati</taxon>
        <taxon>Pseudomonadota</taxon>
        <taxon>Betaproteobacteria</taxon>
        <taxon>Burkholderiales</taxon>
        <taxon>Oxalobacteraceae</taxon>
        <taxon>Noviherbaspirillum</taxon>
    </lineage>
</organism>
<name>A0A934T3R8_9BURK</name>
<keyword evidence="4" id="KW-0547">Nucleotide-binding</keyword>
<dbReference type="Gene3D" id="3.40.50.300">
    <property type="entry name" value="P-loop containing nucleotide triphosphate hydrolases"/>
    <property type="match status" value="2"/>
</dbReference>
<dbReference type="InterPro" id="IPR001650">
    <property type="entry name" value="Helicase_C-like"/>
</dbReference>
<keyword evidence="4" id="KW-0347">Helicase</keyword>
<dbReference type="InterPro" id="IPR050742">
    <property type="entry name" value="Helicase_Restrict-Modif_Enz"/>
</dbReference>
<dbReference type="SMART" id="SM00487">
    <property type="entry name" value="DEXDc"/>
    <property type="match status" value="1"/>
</dbReference>
<dbReference type="GO" id="GO:0005524">
    <property type="term" value="F:ATP binding"/>
    <property type="evidence" value="ECO:0007669"/>
    <property type="project" value="InterPro"/>
</dbReference>
<dbReference type="GO" id="GO:0016787">
    <property type="term" value="F:hydrolase activity"/>
    <property type="evidence" value="ECO:0007669"/>
    <property type="project" value="InterPro"/>
</dbReference>
<dbReference type="RefSeq" id="WP_200598584.1">
    <property type="nucleotide sequence ID" value="NZ_JAEPBG010000043.1"/>
</dbReference>
<reference evidence="4" key="1">
    <citation type="submission" date="2021-01" db="EMBL/GenBank/DDBJ databases">
        <title>Genome sequence of strain Noviherbaspirillum sp. DKR-6.</title>
        <authorList>
            <person name="Chaudhary D.K."/>
        </authorList>
    </citation>
    <scope>NUCLEOTIDE SEQUENCE</scope>
    <source>
        <strain evidence="4">DKR-6</strain>
    </source>
</reference>
<dbReference type="PROSITE" id="PS51192">
    <property type="entry name" value="HELICASE_ATP_BIND_1"/>
    <property type="match status" value="1"/>
</dbReference>
<keyword evidence="4" id="KW-0378">Hydrolase</keyword>
<dbReference type="PANTHER" id="PTHR47396">
    <property type="entry name" value="TYPE I RESTRICTION ENZYME ECOKI R PROTEIN"/>
    <property type="match status" value="1"/>
</dbReference>
<dbReference type="InterPro" id="IPR014001">
    <property type="entry name" value="Helicase_ATP-bd"/>
</dbReference>
<dbReference type="GO" id="GO:0004386">
    <property type="term" value="F:helicase activity"/>
    <property type="evidence" value="ECO:0007669"/>
    <property type="project" value="UniProtKB-KW"/>
</dbReference>